<evidence type="ECO:0000313" key="3">
    <source>
        <dbReference type="EMBL" id="TFK37976.1"/>
    </source>
</evidence>
<feature type="coiled-coil region" evidence="1">
    <location>
        <begin position="218"/>
        <end position="245"/>
    </location>
</feature>
<reference evidence="3 4" key="1">
    <citation type="journal article" date="2019" name="Nat. Ecol. Evol.">
        <title>Megaphylogeny resolves global patterns of mushroom evolution.</title>
        <authorList>
            <person name="Varga T."/>
            <person name="Krizsan K."/>
            <person name="Foldi C."/>
            <person name="Dima B."/>
            <person name="Sanchez-Garcia M."/>
            <person name="Sanchez-Ramirez S."/>
            <person name="Szollosi G.J."/>
            <person name="Szarkandi J.G."/>
            <person name="Papp V."/>
            <person name="Albert L."/>
            <person name="Andreopoulos W."/>
            <person name="Angelini C."/>
            <person name="Antonin V."/>
            <person name="Barry K.W."/>
            <person name="Bougher N.L."/>
            <person name="Buchanan P."/>
            <person name="Buyck B."/>
            <person name="Bense V."/>
            <person name="Catcheside P."/>
            <person name="Chovatia M."/>
            <person name="Cooper J."/>
            <person name="Damon W."/>
            <person name="Desjardin D."/>
            <person name="Finy P."/>
            <person name="Geml J."/>
            <person name="Haridas S."/>
            <person name="Hughes K."/>
            <person name="Justo A."/>
            <person name="Karasinski D."/>
            <person name="Kautmanova I."/>
            <person name="Kiss B."/>
            <person name="Kocsube S."/>
            <person name="Kotiranta H."/>
            <person name="LaButti K.M."/>
            <person name="Lechner B.E."/>
            <person name="Liimatainen K."/>
            <person name="Lipzen A."/>
            <person name="Lukacs Z."/>
            <person name="Mihaltcheva S."/>
            <person name="Morgado L.N."/>
            <person name="Niskanen T."/>
            <person name="Noordeloos M.E."/>
            <person name="Ohm R.A."/>
            <person name="Ortiz-Santana B."/>
            <person name="Ovrebo C."/>
            <person name="Racz N."/>
            <person name="Riley R."/>
            <person name="Savchenko A."/>
            <person name="Shiryaev A."/>
            <person name="Soop K."/>
            <person name="Spirin V."/>
            <person name="Szebenyi C."/>
            <person name="Tomsovsky M."/>
            <person name="Tulloss R.E."/>
            <person name="Uehling J."/>
            <person name="Grigoriev I.V."/>
            <person name="Vagvolgyi C."/>
            <person name="Papp T."/>
            <person name="Martin F.M."/>
            <person name="Miettinen O."/>
            <person name="Hibbett D.S."/>
            <person name="Nagy L.G."/>
        </authorList>
    </citation>
    <scope>NUCLEOTIDE SEQUENCE [LARGE SCALE GENOMIC DNA]</scope>
    <source>
        <strain evidence="3 4">CBS 166.37</strain>
    </source>
</reference>
<name>A0A5C3M0W4_9AGAR</name>
<feature type="region of interest" description="Disordered" evidence="2">
    <location>
        <begin position="940"/>
        <end position="964"/>
    </location>
</feature>
<dbReference type="Proteomes" id="UP000308652">
    <property type="component" value="Unassembled WGS sequence"/>
</dbReference>
<evidence type="ECO:0000313" key="4">
    <source>
        <dbReference type="Proteomes" id="UP000308652"/>
    </source>
</evidence>
<feature type="region of interest" description="Disordered" evidence="2">
    <location>
        <begin position="356"/>
        <end position="376"/>
    </location>
</feature>
<keyword evidence="4" id="KW-1185">Reference proteome</keyword>
<feature type="coiled-coil region" evidence="1">
    <location>
        <begin position="473"/>
        <end position="668"/>
    </location>
</feature>
<feature type="region of interest" description="Disordered" evidence="2">
    <location>
        <begin position="104"/>
        <end position="175"/>
    </location>
</feature>
<dbReference type="EMBL" id="ML213605">
    <property type="protein sequence ID" value="TFK37976.1"/>
    <property type="molecule type" value="Genomic_DNA"/>
</dbReference>
<feature type="coiled-coil region" evidence="1">
    <location>
        <begin position="894"/>
        <end position="928"/>
    </location>
</feature>
<dbReference type="STRING" id="68775.A0A5C3M0W4"/>
<feature type="coiled-coil region" evidence="1">
    <location>
        <begin position="382"/>
        <end position="416"/>
    </location>
</feature>
<feature type="compositionally biased region" description="Polar residues" evidence="2">
    <location>
        <begin position="357"/>
        <end position="372"/>
    </location>
</feature>
<accession>A0A5C3M0W4</accession>
<feature type="compositionally biased region" description="Basic residues" evidence="2">
    <location>
        <begin position="156"/>
        <end position="173"/>
    </location>
</feature>
<dbReference type="PANTHER" id="PTHR47357:SF1">
    <property type="entry name" value="SPINDLE POLE BODY COMPONENT 110"/>
    <property type="match status" value="1"/>
</dbReference>
<dbReference type="GO" id="GO:0005200">
    <property type="term" value="F:structural constituent of cytoskeleton"/>
    <property type="evidence" value="ECO:0007669"/>
    <property type="project" value="TreeGrafter"/>
</dbReference>
<organism evidence="3 4">
    <name type="scientific">Crucibulum laeve</name>
    <dbReference type="NCBI Taxonomy" id="68775"/>
    <lineage>
        <taxon>Eukaryota</taxon>
        <taxon>Fungi</taxon>
        <taxon>Dikarya</taxon>
        <taxon>Basidiomycota</taxon>
        <taxon>Agaricomycotina</taxon>
        <taxon>Agaricomycetes</taxon>
        <taxon>Agaricomycetidae</taxon>
        <taxon>Agaricales</taxon>
        <taxon>Agaricineae</taxon>
        <taxon>Nidulariaceae</taxon>
        <taxon>Crucibulum</taxon>
    </lineage>
</organism>
<dbReference type="GO" id="GO:0005856">
    <property type="term" value="C:cytoskeleton"/>
    <property type="evidence" value="ECO:0007669"/>
    <property type="project" value="TreeGrafter"/>
</dbReference>
<protein>
    <submittedName>
        <fullName evidence="3">Uncharacterized protein</fullName>
    </submittedName>
</protein>
<proteinExistence type="predicted"/>
<dbReference type="PANTHER" id="PTHR47357">
    <property type="entry name" value="COP1-INTERACTIVE PROTEIN 1"/>
    <property type="match status" value="1"/>
</dbReference>
<evidence type="ECO:0000256" key="2">
    <source>
        <dbReference type="SAM" id="MobiDB-lite"/>
    </source>
</evidence>
<dbReference type="OrthoDB" id="3271002at2759"/>
<feature type="coiled-coil region" evidence="1">
    <location>
        <begin position="785"/>
        <end position="858"/>
    </location>
</feature>
<dbReference type="Gene3D" id="1.10.287.1490">
    <property type="match status" value="1"/>
</dbReference>
<gene>
    <name evidence="3" type="ORF">BDQ12DRAFT_735898</name>
</gene>
<sequence>MVSTKTPKVAKYTYAERVLGAFTQLQKDHRKHAVHLATLRAQVKKNAQVKEDRLGPRWSHWVGRAVHKLEDDGILEPTEPSGSVALTPDGKKAIHSARRYLRRSGHTAGSLTDEDHIYKQVATSRGMKRPRRSSTSTHENWNDTDDEDVTPSPIKVRNKRARSSLPRSGKKSISRMTKAELKAELESLKLARANDPWARPMSPLTDLGDNEEETEQITSRLKGVLKERENEIETLRRELAEARHQAELDGSRSENTSRFATPDPEVSFEFVPSSSLQTPMANMLAKRPLLGVTRTHSGSLIPYLSKQPTPAPTTSGEHFDDSYQDFAIDGDDVFGASQMQVDDHLRLQGELSRPALVSQSSNQLATPGSTPARQEVDHAKELDQYRILAEKRANELTALEEQLAQIHMQYSKAEQGISQRDAQISTLDKELGAVREQAARQKSLLARRDLELEALNHSIATLISENERYVVELPAAKKDLRAAQATIAECQDQAAVACGKTATLQIAIENARAELEAQKASNSQLREQQARQVDELHKERERSESLLKEVQAHSDMFAELESTVETLRSERATLGEQLEHAASDLASTSEKFRNSEVNNAALLQQLNATTNKVNELEGIQAGKDYAIDGLKKALATSNQEVGRFQTEIQTLKASIQTYEEALAKSNTTITELGSELEETVSFSTQLSSQLEEARKDVLDSIEKAKSTVKALSIDLQIVRSAAVKEAVTLQLTADELQAEKENGKRLSGALLAKDGELGDLKQQLAMIESMAGKFRQELTAKGTALEKLRLELVDTQGTIADAKNALVAAEAKHSLESAELKSTISNLQKSLSSKCMEVAQLEAQLKVIQDKYNETQMTLESRDGELSVVKDSLASEKESSLVFEKDLVAAVGKVQELEEELLDLKYSKEEDESTIDDLRESLKVLRDSHLQAIATLENKITSAHSSPMPKRRESKAISQTVVSA</sequence>
<keyword evidence="1" id="KW-0175">Coiled coil</keyword>
<feature type="region of interest" description="Disordered" evidence="2">
    <location>
        <begin position="245"/>
        <end position="264"/>
    </location>
</feature>
<dbReference type="AlphaFoldDB" id="A0A5C3M0W4"/>
<evidence type="ECO:0000256" key="1">
    <source>
        <dbReference type="SAM" id="Coils"/>
    </source>
</evidence>